<dbReference type="RefSeq" id="WP_136735343.1">
    <property type="nucleotide sequence ID" value="NZ_SWDB01000011.1"/>
</dbReference>
<dbReference type="EMBL" id="SWDB01000011">
    <property type="protein sequence ID" value="TKB45948.1"/>
    <property type="molecule type" value="Genomic_DNA"/>
</dbReference>
<dbReference type="Gene3D" id="3.40.50.12780">
    <property type="entry name" value="N-terminal domain of ligase-like"/>
    <property type="match status" value="1"/>
</dbReference>
<dbReference type="PANTHER" id="PTHR43272">
    <property type="entry name" value="LONG-CHAIN-FATTY-ACID--COA LIGASE"/>
    <property type="match status" value="1"/>
</dbReference>
<evidence type="ECO:0000313" key="5">
    <source>
        <dbReference type="EMBL" id="TKB45948.1"/>
    </source>
</evidence>
<dbReference type="GO" id="GO:0005524">
    <property type="term" value="F:ATP binding"/>
    <property type="evidence" value="ECO:0007669"/>
    <property type="project" value="UniProtKB-KW"/>
</dbReference>
<dbReference type="Proteomes" id="UP000307999">
    <property type="component" value="Unassembled WGS sequence"/>
</dbReference>
<sequence length="551" mass="61390">MAYQPSLQRFLQHARNQPEKIFLNQPIAGSWQQYSFNEVEQQARTMAQGLLAIGLKKGDRVGIISKNCAHWFIADLAIMMAGLISVPIYATAGEKTIGYVLEHSEMKALFVGRLDDYQPLLQVLSNELPTISMPYPELQSFNGINDQSWQTVIAEQQPLAAVAEPSLEDTMTLCYTSGTTGNPKGVVVTYKNLASAAKGAVDIIGIAHTGPQRVVSYLPLAHITERGLIEGIAYELPLEVFFIDTLDTFISDVQHARPTFFLSVPRLWVKFQAQILKAMPQKKLSLLLSLPILGNIVAKKIRTKLGLDQVQVFGCGSAPVSEELLRWYQRLGMNIGEGWGMTETSGLSCGNLPFDANRIGTIGKPLPCVEMKLSGEQEIMIRGDAVFSEYYLDPENTEKAFTDGWFHTGDKGELTADGDYKVVGRIKEQFKTAKGKYVVPVPIERMLLSNSTLEQACVIGSGMKQPIGLVVLSDSAPQTQAEQQTVLEDLLTQVNSQLESHQRLDYLMVCQHSWKPENELLTPTLKLKRNEIEQYYMQKLPEDSRQKVVFE</sequence>
<evidence type="ECO:0000259" key="4">
    <source>
        <dbReference type="Pfam" id="PF00501"/>
    </source>
</evidence>
<evidence type="ECO:0000313" key="6">
    <source>
        <dbReference type="Proteomes" id="UP000307999"/>
    </source>
</evidence>
<comment type="caution">
    <text evidence="5">The sequence shown here is derived from an EMBL/GenBank/DDBJ whole genome shotgun (WGS) entry which is preliminary data.</text>
</comment>
<dbReference type="GO" id="GO:0016020">
    <property type="term" value="C:membrane"/>
    <property type="evidence" value="ECO:0007669"/>
    <property type="project" value="TreeGrafter"/>
</dbReference>
<dbReference type="PANTHER" id="PTHR43272:SF33">
    <property type="entry name" value="AMP-BINDING DOMAIN-CONTAINING PROTEIN-RELATED"/>
    <property type="match status" value="1"/>
</dbReference>
<accession>A0A4U1B6A2</accession>
<dbReference type="Pfam" id="PF00501">
    <property type="entry name" value="AMP-binding"/>
    <property type="match status" value="1"/>
</dbReference>
<feature type="domain" description="AMP-dependent synthetase/ligase" evidence="4">
    <location>
        <begin position="12"/>
        <end position="391"/>
    </location>
</feature>
<keyword evidence="1" id="KW-0547">Nucleotide-binding</keyword>
<gene>
    <name evidence="5" type="ORF">E8M12_06805</name>
</gene>
<evidence type="ECO:0000256" key="1">
    <source>
        <dbReference type="ARBA" id="ARBA00022741"/>
    </source>
</evidence>
<dbReference type="SUPFAM" id="SSF56801">
    <property type="entry name" value="Acetyl-CoA synthetase-like"/>
    <property type="match status" value="1"/>
</dbReference>
<dbReference type="InterPro" id="IPR042099">
    <property type="entry name" value="ANL_N_sf"/>
</dbReference>
<evidence type="ECO:0000256" key="3">
    <source>
        <dbReference type="ARBA" id="ARBA00024484"/>
    </source>
</evidence>
<proteinExistence type="predicted"/>
<dbReference type="InterPro" id="IPR020845">
    <property type="entry name" value="AMP-binding_CS"/>
</dbReference>
<dbReference type="GO" id="GO:0004467">
    <property type="term" value="F:long-chain fatty acid-CoA ligase activity"/>
    <property type="evidence" value="ECO:0007669"/>
    <property type="project" value="UniProtKB-EC"/>
</dbReference>
<dbReference type="OrthoDB" id="9803968at2"/>
<dbReference type="InterPro" id="IPR045851">
    <property type="entry name" value="AMP-bd_C_sf"/>
</dbReference>
<dbReference type="AlphaFoldDB" id="A0A4U1B6A2"/>
<dbReference type="Pfam" id="PF23562">
    <property type="entry name" value="AMP-binding_C_3"/>
    <property type="match status" value="1"/>
</dbReference>
<dbReference type="InterPro" id="IPR000873">
    <property type="entry name" value="AMP-dep_synth/lig_dom"/>
</dbReference>
<comment type="catalytic activity">
    <reaction evidence="3">
        <text>a long-chain fatty acid + ATP + CoA = a long-chain fatty acyl-CoA + AMP + diphosphate</text>
        <dbReference type="Rhea" id="RHEA:15421"/>
        <dbReference type="ChEBI" id="CHEBI:30616"/>
        <dbReference type="ChEBI" id="CHEBI:33019"/>
        <dbReference type="ChEBI" id="CHEBI:57287"/>
        <dbReference type="ChEBI" id="CHEBI:57560"/>
        <dbReference type="ChEBI" id="CHEBI:83139"/>
        <dbReference type="ChEBI" id="CHEBI:456215"/>
        <dbReference type="EC" id="6.2.1.3"/>
    </reaction>
    <physiologicalReaction direction="left-to-right" evidence="3">
        <dbReference type="Rhea" id="RHEA:15422"/>
    </physiologicalReaction>
</comment>
<evidence type="ECO:0000256" key="2">
    <source>
        <dbReference type="ARBA" id="ARBA00022840"/>
    </source>
</evidence>
<name>A0A4U1B6A2_9GAMM</name>
<dbReference type="Gene3D" id="3.30.300.30">
    <property type="match status" value="1"/>
</dbReference>
<reference evidence="5 6" key="1">
    <citation type="submission" date="2019-04" db="EMBL/GenBank/DDBJ databases">
        <title>Thalassotalea guangxiensis sp. nov., isolated from sediment of the coastal wetland.</title>
        <authorList>
            <person name="Zheng S."/>
            <person name="Zhang D."/>
        </authorList>
    </citation>
    <scope>NUCLEOTIDE SEQUENCE [LARGE SCALE GENOMIC DNA]</scope>
    <source>
        <strain evidence="5 6">ZS-4</strain>
    </source>
</reference>
<keyword evidence="2" id="KW-0067">ATP-binding</keyword>
<dbReference type="PROSITE" id="PS00455">
    <property type="entry name" value="AMP_BINDING"/>
    <property type="match status" value="1"/>
</dbReference>
<protein>
    <submittedName>
        <fullName evidence="5">AMP-dependent synthetase</fullName>
    </submittedName>
</protein>
<organism evidence="5 6">
    <name type="scientific">Thalassotalea mangrovi</name>
    <dbReference type="NCBI Taxonomy" id="2572245"/>
    <lineage>
        <taxon>Bacteria</taxon>
        <taxon>Pseudomonadati</taxon>
        <taxon>Pseudomonadota</taxon>
        <taxon>Gammaproteobacteria</taxon>
        <taxon>Alteromonadales</taxon>
        <taxon>Colwelliaceae</taxon>
        <taxon>Thalassotalea</taxon>
    </lineage>
</organism>
<keyword evidence="6" id="KW-1185">Reference proteome</keyword>